<protein>
    <submittedName>
        <fullName evidence="1">Uncharacterized protein</fullName>
    </submittedName>
</protein>
<proteinExistence type="predicted"/>
<sequence>MKPNHHRIANTIFQLDILLIAETKIAPGALTLLLGREAEFPDGLF</sequence>
<dbReference type="AlphaFoldDB" id="A0A0W8FZ35"/>
<accession>A0A0W8FZ35</accession>
<name>A0A0W8FZ35_9ZZZZ</name>
<dbReference type="EMBL" id="LNQE01000553">
    <property type="protein sequence ID" value="KUG26018.1"/>
    <property type="molecule type" value="Genomic_DNA"/>
</dbReference>
<gene>
    <name evidence="1" type="ORF">ASZ90_004147</name>
</gene>
<evidence type="ECO:0000313" key="1">
    <source>
        <dbReference type="EMBL" id="KUG26018.1"/>
    </source>
</evidence>
<comment type="caution">
    <text evidence="1">The sequence shown here is derived from an EMBL/GenBank/DDBJ whole genome shotgun (WGS) entry which is preliminary data.</text>
</comment>
<organism evidence="1">
    <name type="scientific">hydrocarbon metagenome</name>
    <dbReference type="NCBI Taxonomy" id="938273"/>
    <lineage>
        <taxon>unclassified sequences</taxon>
        <taxon>metagenomes</taxon>
        <taxon>ecological metagenomes</taxon>
    </lineage>
</organism>
<reference evidence="1" key="1">
    <citation type="journal article" date="2015" name="Proc. Natl. Acad. Sci. U.S.A.">
        <title>Networks of energetic and metabolic interactions define dynamics in microbial communities.</title>
        <authorList>
            <person name="Embree M."/>
            <person name="Liu J.K."/>
            <person name="Al-Bassam M.M."/>
            <person name="Zengler K."/>
        </authorList>
    </citation>
    <scope>NUCLEOTIDE SEQUENCE</scope>
</reference>